<keyword evidence="5" id="KW-1185">Reference proteome</keyword>
<keyword evidence="3" id="KW-1133">Transmembrane helix</keyword>
<feature type="coiled-coil region" evidence="1">
    <location>
        <begin position="304"/>
        <end position="338"/>
    </location>
</feature>
<evidence type="ECO:0000256" key="3">
    <source>
        <dbReference type="SAM" id="Phobius"/>
    </source>
</evidence>
<name>A0A0W0YTR9_9GAMM</name>
<keyword evidence="3" id="KW-0472">Membrane</keyword>
<dbReference type="Proteomes" id="UP000054600">
    <property type="component" value="Unassembled WGS sequence"/>
</dbReference>
<dbReference type="PANTHER" id="PTHR38043:SF1">
    <property type="entry name" value="PROTEIN HEMX"/>
    <property type="match status" value="1"/>
</dbReference>
<evidence type="ECO:0000313" key="5">
    <source>
        <dbReference type="Proteomes" id="UP000054600"/>
    </source>
</evidence>
<dbReference type="GO" id="GO:0032259">
    <property type="term" value="P:methylation"/>
    <property type="evidence" value="ECO:0007669"/>
    <property type="project" value="UniProtKB-KW"/>
</dbReference>
<dbReference type="PANTHER" id="PTHR38043">
    <property type="entry name" value="PROTEIN HEMX"/>
    <property type="match status" value="1"/>
</dbReference>
<dbReference type="OrthoDB" id="5653077at2"/>
<sequence length="378" mass="42482">MTNNNKEEKKETMESEPNPIIESNEPPQEQKSRSCSKSYLIIPGVACIGALAAIIIALYSINLNNSFQNNLITANKNLTAEVEELKQKHNSVQEDIATKAQSLQHMQSTLESKVDGLNKELQTAMQQRLYQNQDWLLLKARYYLELAQINEHWSDNFNAAIALLQEADKLLQQINTPKIFTVRQAIAKEMAQLKSVPKVDIAGLLSQLDAAQVSVSNLTIQSTIAESGASAETETPKAATPQAWRARFQDSLNLLEKLVVIRRTDEEIKPLMSPLFESILRESIRLNLQEAQWAILNNNDAVYQMALKQAIVNLKRTFDEQERNTAELIKQLNTLQQVKLRQEKPITGLALPLLNQMIDNKELPGNQTDTGGKGESKQ</sequence>
<keyword evidence="4" id="KW-0808">Transferase</keyword>
<evidence type="ECO:0000256" key="1">
    <source>
        <dbReference type="SAM" id="Coils"/>
    </source>
</evidence>
<accession>A0A0W0YTR9</accession>
<proteinExistence type="predicted"/>
<dbReference type="Pfam" id="PF04375">
    <property type="entry name" value="HemX"/>
    <property type="match status" value="1"/>
</dbReference>
<dbReference type="EMBL" id="LNYW01000046">
    <property type="protein sequence ID" value="KTD59939.1"/>
    <property type="molecule type" value="Genomic_DNA"/>
</dbReference>
<comment type="caution">
    <text evidence="4">The sequence shown here is derived from an EMBL/GenBank/DDBJ whole genome shotgun (WGS) entry which is preliminary data.</text>
</comment>
<dbReference type="GO" id="GO:0008168">
    <property type="term" value="F:methyltransferase activity"/>
    <property type="evidence" value="ECO:0007669"/>
    <property type="project" value="UniProtKB-KW"/>
</dbReference>
<evidence type="ECO:0000313" key="4">
    <source>
        <dbReference type="EMBL" id="KTD59939.1"/>
    </source>
</evidence>
<dbReference type="eggNOG" id="COG2959">
    <property type="taxonomic scope" value="Bacteria"/>
</dbReference>
<feature type="transmembrane region" description="Helical" evidence="3">
    <location>
        <begin position="39"/>
        <end position="61"/>
    </location>
</feature>
<dbReference type="PATRIC" id="fig|1122169.6.peg.1941"/>
<dbReference type="InterPro" id="IPR007470">
    <property type="entry name" value="HemX"/>
</dbReference>
<reference evidence="4 5" key="1">
    <citation type="submission" date="2015-11" db="EMBL/GenBank/DDBJ databases">
        <title>Genomic analysis of 38 Legionella species identifies large and diverse effector repertoires.</title>
        <authorList>
            <person name="Burstein D."/>
            <person name="Amaro F."/>
            <person name="Zusman T."/>
            <person name="Lifshitz Z."/>
            <person name="Cohen O."/>
            <person name="Gilbert J.A."/>
            <person name="Pupko T."/>
            <person name="Shuman H.A."/>
            <person name="Segal G."/>
        </authorList>
    </citation>
    <scope>NUCLEOTIDE SEQUENCE [LARGE SCALE GENOMIC DNA]</scope>
    <source>
        <strain evidence="4 5">ATCC 49655</strain>
    </source>
</reference>
<feature type="compositionally biased region" description="Basic and acidic residues" evidence="2">
    <location>
        <begin position="1"/>
        <end position="13"/>
    </location>
</feature>
<dbReference type="RefSeq" id="WP_018575951.1">
    <property type="nucleotide sequence ID" value="NZ_KB892382.1"/>
</dbReference>
<dbReference type="STRING" id="1122169.Lsha_1689"/>
<keyword evidence="1" id="KW-0175">Coiled coil</keyword>
<organism evidence="4 5">
    <name type="scientific">Legionella shakespearei DSM 23087</name>
    <dbReference type="NCBI Taxonomy" id="1122169"/>
    <lineage>
        <taxon>Bacteria</taxon>
        <taxon>Pseudomonadati</taxon>
        <taxon>Pseudomonadota</taxon>
        <taxon>Gammaproteobacteria</taxon>
        <taxon>Legionellales</taxon>
        <taxon>Legionellaceae</taxon>
        <taxon>Legionella</taxon>
    </lineage>
</organism>
<dbReference type="AlphaFoldDB" id="A0A0W0YTR9"/>
<keyword evidence="4" id="KW-0489">Methyltransferase</keyword>
<feature type="compositionally biased region" description="Low complexity" evidence="2">
    <location>
        <begin position="15"/>
        <end position="29"/>
    </location>
</feature>
<evidence type="ECO:0000256" key="2">
    <source>
        <dbReference type="SAM" id="MobiDB-lite"/>
    </source>
</evidence>
<gene>
    <name evidence="4" type="primary">hemX</name>
    <name evidence="4" type="ORF">Lsha_1689</name>
</gene>
<keyword evidence="3" id="KW-0812">Transmembrane</keyword>
<feature type="region of interest" description="Disordered" evidence="2">
    <location>
        <begin position="1"/>
        <end position="32"/>
    </location>
</feature>
<feature type="coiled-coil region" evidence="1">
    <location>
        <begin position="68"/>
        <end position="127"/>
    </location>
</feature>
<protein>
    <submittedName>
        <fullName evidence="4">Uroporphyrinogen III methylase</fullName>
    </submittedName>
</protein>